<evidence type="ECO:0000313" key="2">
    <source>
        <dbReference type="Ensembl" id="ENSMLUP00000017669.1"/>
    </source>
</evidence>
<dbReference type="EMBL" id="AAPE02027502">
    <property type="status" value="NOT_ANNOTATED_CDS"/>
    <property type="molecule type" value="Genomic_DNA"/>
</dbReference>
<dbReference type="Proteomes" id="UP000001074">
    <property type="component" value="Unassembled WGS sequence"/>
</dbReference>
<evidence type="ECO:0000313" key="3">
    <source>
        <dbReference type="Proteomes" id="UP000001074"/>
    </source>
</evidence>
<dbReference type="InParanoid" id="G1Q1T6"/>
<proteinExistence type="predicted"/>
<dbReference type="AlphaFoldDB" id="G1Q1T6"/>
<dbReference type="Ensembl" id="ENSMLUT00000026861.1">
    <property type="protein sequence ID" value="ENSMLUP00000017669.1"/>
    <property type="gene ID" value="ENSMLUG00000022376.1"/>
</dbReference>
<organism evidence="2 3">
    <name type="scientific">Myotis lucifugus</name>
    <name type="common">Little brown bat</name>
    <dbReference type="NCBI Taxonomy" id="59463"/>
    <lineage>
        <taxon>Eukaryota</taxon>
        <taxon>Metazoa</taxon>
        <taxon>Chordata</taxon>
        <taxon>Craniata</taxon>
        <taxon>Vertebrata</taxon>
        <taxon>Euteleostomi</taxon>
        <taxon>Mammalia</taxon>
        <taxon>Eutheria</taxon>
        <taxon>Laurasiatheria</taxon>
        <taxon>Chiroptera</taxon>
        <taxon>Yangochiroptera</taxon>
        <taxon>Vespertilionidae</taxon>
        <taxon>Myotis</taxon>
    </lineage>
</organism>
<name>G1Q1T6_MYOLU</name>
<feature type="region of interest" description="Disordered" evidence="1">
    <location>
        <begin position="1"/>
        <end position="22"/>
    </location>
</feature>
<reference evidence="2 3" key="1">
    <citation type="journal article" date="2011" name="Nature">
        <title>A high-resolution map of human evolutionary constraint using 29 mammals.</title>
        <authorList>
            <person name="Lindblad-Toh K."/>
            <person name="Garber M."/>
            <person name="Zuk O."/>
            <person name="Lin M.F."/>
            <person name="Parker B.J."/>
            <person name="Washietl S."/>
            <person name="Kheradpour P."/>
            <person name="Ernst J."/>
            <person name="Jordan G."/>
            <person name="Mauceli E."/>
            <person name="Ward L.D."/>
            <person name="Lowe C.B."/>
            <person name="Holloway A.K."/>
            <person name="Clamp M."/>
            <person name="Gnerre S."/>
            <person name="Alfoldi J."/>
            <person name="Beal K."/>
            <person name="Chang J."/>
            <person name="Clawson H."/>
            <person name="Cuff J."/>
            <person name="Di Palma F."/>
            <person name="Fitzgerald S."/>
            <person name="Flicek P."/>
            <person name="Guttman M."/>
            <person name="Hubisz M.J."/>
            <person name="Jaffe D.B."/>
            <person name="Jungreis I."/>
            <person name="Kent W.J."/>
            <person name="Kostka D."/>
            <person name="Lara M."/>
            <person name="Martins A.L."/>
            <person name="Massingham T."/>
            <person name="Moltke I."/>
            <person name="Raney B.J."/>
            <person name="Rasmussen M.D."/>
            <person name="Robinson J."/>
            <person name="Stark A."/>
            <person name="Vilella A.J."/>
            <person name="Wen J."/>
            <person name="Xie X."/>
            <person name="Zody M.C."/>
            <person name="Baldwin J."/>
            <person name="Bloom T."/>
            <person name="Chin C.W."/>
            <person name="Heiman D."/>
            <person name="Nicol R."/>
            <person name="Nusbaum C."/>
            <person name="Young S."/>
            <person name="Wilkinson J."/>
            <person name="Worley K.C."/>
            <person name="Kovar C.L."/>
            <person name="Muzny D.M."/>
            <person name="Gibbs R.A."/>
            <person name="Cree A."/>
            <person name="Dihn H.H."/>
            <person name="Fowler G."/>
            <person name="Jhangiani S."/>
            <person name="Joshi V."/>
            <person name="Lee S."/>
            <person name="Lewis L.R."/>
            <person name="Nazareth L.V."/>
            <person name="Okwuonu G."/>
            <person name="Santibanez J."/>
            <person name="Warren W.C."/>
            <person name="Mardis E.R."/>
            <person name="Weinstock G.M."/>
            <person name="Wilson R.K."/>
            <person name="Delehaunty K."/>
            <person name="Dooling D."/>
            <person name="Fronik C."/>
            <person name="Fulton L."/>
            <person name="Fulton B."/>
            <person name="Graves T."/>
            <person name="Minx P."/>
            <person name="Sodergren E."/>
            <person name="Birney E."/>
            <person name="Margulies E.H."/>
            <person name="Herrero J."/>
            <person name="Green E.D."/>
            <person name="Haussler D."/>
            <person name="Siepel A."/>
            <person name="Goldman N."/>
            <person name="Pollard K.S."/>
            <person name="Pedersen J.S."/>
            <person name="Lander E.S."/>
            <person name="Kellis M."/>
        </authorList>
    </citation>
    <scope>NUCLEOTIDE SEQUENCE [LARGE SCALE GENOMIC DNA]</scope>
</reference>
<dbReference type="HOGENOM" id="CLU_3424564_0_0_1"/>
<keyword evidence="3" id="KW-1185">Reference proteome</keyword>
<evidence type="ECO:0000256" key="1">
    <source>
        <dbReference type="SAM" id="MobiDB-lite"/>
    </source>
</evidence>
<reference evidence="2" key="2">
    <citation type="submission" date="2025-08" db="UniProtKB">
        <authorList>
            <consortium name="Ensembl"/>
        </authorList>
    </citation>
    <scope>IDENTIFICATION</scope>
</reference>
<reference evidence="2" key="3">
    <citation type="submission" date="2025-09" db="UniProtKB">
        <authorList>
            <consortium name="Ensembl"/>
        </authorList>
    </citation>
    <scope>IDENTIFICATION</scope>
</reference>
<accession>G1Q1T6</accession>
<sequence length="22" mass="2410">MARGNSKDRASKKSMREAGEIS</sequence>
<protein>
    <submittedName>
        <fullName evidence="2">Uncharacterized protein</fullName>
    </submittedName>
</protein>